<proteinExistence type="predicted"/>
<gene>
    <name evidence="2" type="ORF">E2C01_051358</name>
</gene>
<keyword evidence="3" id="KW-1185">Reference proteome</keyword>
<evidence type="ECO:0000256" key="1">
    <source>
        <dbReference type="SAM" id="MobiDB-lite"/>
    </source>
</evidence>
<name>A0A5B7GIP4_PORTR</name>
<protein>
    <submittedName>
        <fullName evidence="2">Uncharacterized protein</fullName>
    </submittedName>
</protein>
<comment type="caution">
    <text evidence="2">The sequence shown here is derived from an EMBL/GenBank/DDBJ whole genome shotgun (WGS) entry which is preliminary data.</text>
</comment>
<reference evidence="2 3" key="1">
    <citation type="submission" date="2019-05" db="EMBL/GenBank/DDBJ databases">
        <title>Another draft genome of Portunus trituberculatus and its Hox gene families provides insights of decapod evolution.</title>
        <authorList>
            <person name="Jeong J.-H."/>
            <person name="Song I."/>
            <person name="Kim S."/>
            <person name="Choi T."/>
            <person name="Kim D."/>
            <person name="Ryu S."/>
            <person name="Kim W."/>
        </authorList>
    </citation>
    <scope>NUCLEOTIDE SEQUENCE [LARGE SCALE GENOMIC DNA]</scope>
    <source>
        <tissue evidence="2">Muscle</tissue>
    </source>
</reference>
<evidence type="ECO:0000313" key="3">
    <source>
        <dbReference type="Proteomes" id="UP000324222"/>
    </source>
</evidence>
<organism evidence="2 3">
    <name type="scientific">Portunus trituberculatus</name>
    <name type="common">Swimming crab</name>
    <name type="synonym">Neptunus trituberculatus</name>
    <dbReference type="NCBI Taxonomy" id="210409"/>
    <lineage>
        <taxon>Eukaryota</taxon>
        <taxon>Metazoa</taxon>
        <taxon>Ecdysozoa</taxon>
        <taxon>Arthropoda</taxon>
        <taxon>Crustacea</taxon>
        <taxon>Multicrustacea</taxon>
        <taxon>Malacostraca</taxon>
        <taxon>Eumalacostraca</taxon>
        <taxon>Eucarida</taxon>
        <taxon>Decapoda</taxon>
        <taxon>Pleocyemata</taxon>
        <taxon>Brachyura</taxon>
        <taxon>Eubrachyura</taxon>
        <taxon>Portunoidea</taxon>
        <taxon>Portunidae</taxon>
        <taxon>Portuninae</taxon>
        <taxon>Portunus</taxon>
    </lineage>
</organism>
<dbReference type="AlphaFoldDB" id="A0A5B7GIP4"/>
<sequence>MSDQLEGMQGDTLTGIQKRFVLSPRIFSATKMISQVLRTVSPLDKKLVFVTAQSLPASGFRAGSGDGSGPRSAITNTPNSCIREEVKL</sequence>
<feature type="region of interest" description="Disordered" evidence="1">
    <location>
        <begin position="60"/>
        <end position="79"/>
    </location>
</feature>
<dbReference type="EMBL" id="VSRR010014737">
    <property type="protein sequence ID" value="MPC57379.1"/>
    <property type="molecule type" value="Genomic_DNA"/>
</dbReference>
<accession>A0A5B7GIP4</accession>
<evidence type="ECO:0000313" key="2">
    <source>
        <dbReference type="EMBL" id="MPC57379.1"/>
    </source>
</evidence>
<dbReference type="Proteomes" id="UP000324222">
    <property type="component" value="Unassembled WGS sequence"/>
</dbReference>